<feature type="domain" description="Acyl-ACP thioesterase-like C-terminal" evidence="9">
    <location>
        <begin position="164"/>
        <end position="221"/>
    </location>
</feature>
<dbReference type="EMBL" id="BAABGR010000044">
    <property type="protein sequence ID" value="GAA4521321.1"/>
    <property type="molecule type" value="Genomic_DNA"/>
</dbReference>
<dbReference type="Gene3D" id="3.10.129.10">
    <property type="entry name" value="Hotdog Thioesterase"/>
    <property type="match status" value="1"/>
</dbReference>
<evidence type="ECO:0000313" key="10">
    <source>
        <dbReference type="EMBL" id="GAA4521321.1"/>
    </source>
</evidence>
<keyword evidence="4" id="KW-0276">Fatty acid metabolism</keyword>
<keyword evidence="7" id="KW-0275">Fatty acid biosynthesis</keyword>
<keyword evidence="3" id="KW-0378">Hydrolase</keyword>
<dbReference type="InterPro" id="IPR002864">
    <property type="entry name" value="Acyl-ACP_thioesterase_NHD"/>
</dbReference>
<evidence type="ECO:0000256" key="5">
    <source>
        <dbReference type="ARBA" id="ARBA00022946"/>
    </source>
</evidence>
<dbReference type="RefSeq" id="WP_345069250.1">
    <property type="nucleotide sequence ID" value="NZ_BAABGR010000044.1"/>
</dbReference>
<evidence type="ECO:0000313" key="11">
    <source>
        <dbReference type="Proteomes" id="UP001500394"/>
    </source>
</evidence>
<evidence type="ECO:0000259" key="8">
    <source>
        <dbReference type="Pfam" id="PF01643"/>
    </source>
</evidence>
<dbReference type="Proteomes" id="UP001500394">
    <property type="component" value="Unassembled WGS sequence"/>
</dbReference>
<evidence type="ECO:0000256" key="2">
    <source>
        <dbReference type="ARBA" id="ARBA00022516"/>
    </source>
</evidence>
<keyword evidence="2" id="KW-0444">Lipid biosynthesis</keyword>
<dbReference type="CDD" id="cd00586">
    <property type="entry name" value="4HBT"/>
    <property type="match status" value="1"/>
</dbReference>
<dbReference type="PANTHER" id="PTHR31727:SF6">
    <property type="entry name" value="OLEOYL-ACYL CARRIER PROTEIN THIOESTERASE 1, CHLOROPLASTIC"/>
    <property type="match status" value="1"/>
</dbReference>
<accession>A0ABP8R8S8</accession>
<dbReference type="Pfam" id="PF01643">
    <property type="entry name" value="Acyl-ACP_TE"/>
    <property type="match status" value="1"/>
</dbReference>
<evidence type="ECO:0000259" key="9">
    <source>
        <dbReference type="Pfam" id="PF20791"/>
    </source>
</evidence>
<keyword evidence="6" id="KW-0443">Lipid metabolism</keyword>
<keyword evidence="5" id="KW-0809">Transit peptide</keyword>
<evidence type="ECO:0000256" key="1">
    <source>
        <dbReference type="ARBA" id="ARBA00006500"/>
    </source>
</evidence>
<dbReference type="SUPFAM" id="SSF54637">
    <property type="entry name" value="Thioesterase/thiol ester dehydrase-isomerase"/>
    <property type="match status" value="2"/>
</dbReference>
<sequence length="248" mass="28702">MPLSKDFKSIHFKIWETYFSQAYPNGRLKFPELANILQLTAAEHADLGGVGFSDLSQHDLSWVMNRMRIEVEEMPSFGKPLEIKTWIEELKGFKSIRNFEVYGEGHKMIGVSSLWAIFNMKTRRPGALPFDTSYVEQFPELHATHIPNQRIDLNFPTQDIFPQKVQFADLDIVNHVNNTKYLEWCLNHLDPRLILENKIKAIDVNFIKELSLGEEIHIHRGVLENGNIGFKIQKGEQICFACVFEIRG</sequence>
<comment type="caution">
    <text evidence="10">The sequence shown here is derived from an EMBL/GenBank/DDBJ whole genome shotgun (WGS) entry which is preliminary data.</text>
</comment>
<name>A0ABP8R8S8_9SPHI</name>
<dbReference type="InterPro" id="IPR049427">
    <property type="entry name" value="Acyl-ACP_TE_C"/>
</dbReference>
<evidence type="ECO:0000256" key="3">
    <source>
        <dbReference type="ARBA" id="ARBA00022801"/>
    </source>
</evidence>
<dbReference type="Pfam" id="PF20791">
    <property type="entry name" value="Acyl-ACP_TE_C"/>
    <property type="match status" value="1"/>
</dbReference>
<reference evidence="11" key="1">
    <citation type="journal article" date="2019" name="Int. J. Syst. Evol. Microbiol.">
        <title>The Global Catalogue of Microorganisms (GCM) 10K type strain sequencing project: providing services to taxonomists for standard genome sequencing and annotation.</title>
        <authorList>
            <consortium name="The Broad Institute Genomics Platform"/>
            <consortium name="The Broad Institute Genome Sequencing Center for Infectious Disease"/>
            <person name="Wu L."/>
            <person name="Ma J."/>
        </authorList>
    </citation>
    <scope>NUCLEOTIDE SEQUENCE [LARGE SCALE GENOMIC DNA]</scope>
    <source>
        <strain evidence="11">JCM 17858</strain>
    </source>
</reference>
<organism evidence="10 11">
    <name type="scientific">Sphingobacterium thermophilum</name>
    <dbReference type="NCBI Taxonomy" id="768534"/>
    <lineage>
        <taxon>Bacteria</taxon>
        <taxon>Pseudomonadati</taxon>
        <taxon>Bacteroidota</taxon>
        <taxon>Sphingobacteriia</taxon>
        <taxon>Sphingobacteriales</taxon>
        <taxon>Sphingobacteriaceae</taxon>
        <taxon>Sphingobacterium</taxon>
    </lineage>
</organism>
<evidence type="ECO:0000256" key="4">
    <source>
        <dbReference type="ARBA" id="ARBA00022832"/>
    </source>
</evidence>
<evidence type="ECO:0000256" key="7">
    <source>
        <dbReference type="ARBA" id="ARBA00023160"/>
    </source>
</evidence>
<evidence type="ECO:0000256" key="6">
    <source>
        <dbReference type="ARBA" id="ARBA00023098"/>
    </source>
</evidence>
<keyword evidence="11" id="KW-1185">Reference proteome</keyword>
<gene>
    <name evidence="10" type="ORF">GCM10023173_26620</name>
</gene>
<dbReference type="InterPro" id="IPR029069">
    <property type="entry name" value="HotDog_dom_sf"/>
</dbReference>
<dbReference type="InterPro" id="IPR045023">
    <property type="entry name" value="FATA/B"/>
</dbReference>
<feature type="domain" description="Acyl-ACP thioesterase N-terminal hotdog" evidence="8">
    <location>
        <begin position="14"/>
        <end position="129"/>
    </location>
</feature>
<proteinExistence type="inferred from homology"/>
<dbReference type="PANTHER" id="PTHR31727">
    <property type="entry name" value="OLEOYL-ACYL CARRIER PROTEIN THIOESTERASE 1, CHLOROPLASTIC"/>
    <property type="match status" value="1"/>
</dbReference>
<protein>
    <submittedName>
        <fullName evidence="10">Thioesterase</fullName>
    </submittedName>
</protein>
<comment type="similarity">
    <text evidence="1">Belongs to the acyl-ACP thioesterase family.</text>
</comment>